<dbReference type="SMART" id="SM00725">
    <property type="entry name" value="NEAT"/>
    <property type="match status" value="1"/>
</dbReference>
<comment type="similarity">
    <text evidence="2">Belongs to the IsdC family.</text>
</comment>
<comment type="function">
    <text evidence="12">Involved in heme (porphyrin) scavenging. Binds hemoglobin and almost exclusively free-base protoporphyrin IX. Probably has a role as the central conduit of the isd heme uptake system, i.e. mediates the transfer of the iron-containing nutrient from IsdABH to the membrane translocation system IsdDEF. Hemin-free IsdC (apo-IsdC) acquires hemin from hemin-containing IsdA (holo-IsdA) probably through the activated holo-IsdA-apo-IsdC complex and due to the higher affinity of apo-IsdC for the cofactor. The reaction is reversible.</text>
</comment>
<evidence type="ECO:0000256" key="12">
    <source>
        <dbReference type="ARBA" id="ARBA00045845"/>
    </source>
</evidence>
<dbReference type="GeneID" id="64983043"/>
<sequence>MANFTKIVSALLIVVGIVLGGYTQSASAADSKDLDYEILKYNTEDVSIANDYFNKPAKLIDKDGKQHIQITVNHSHWITDMSIEGNQGQIINEDKGKDERTIEFPISKTSGKVDGKISVYIDEEVNGKPFKYDHHYNITYLLKGAANGSDSKDETAGITKSENGGTGSDTTDSTKDGLMSDNSDKTSTSTTSVENPQTNAGTPIYMYLIPVVALVLLVLSISITRRVKRGNN</sequence>
<organism evidence="18 19">
    <name type="scientific">Staphylococcus auricularis</name>
    <dbReference type="NCBI Taxonomy" id="29379"/>
    <lineage>
        <taxon>Bacteria</taxon>
        <taxon>Bacillati</taxon>
        <taxon>Bacillota</taxon>
        <taxon>Bacilli</taxon>
        <taxon>Bacillales</taxon>
        <taxon>Staphylococcaceae</taxon>
        <taxon>Staphylococcus</taxon>
    </lineage>
</organism>
<comment type="subunit">
    <text evidence="13">Monomer. Interacts with IsdA.</text>
</comment>
<evidence type="ECO:0000259" key="17">
    <source>
        <dbReference type="PROSITE" id="PS50978"/>
    </source>
</evidence>
<keyword evidence="5" id="KW-0964">Secreted</keyword>
<dbReference type="SUPFAM" id="SSF158911">
    <property type="entry name" value="NEAT domain-like"/>
    <property type="match status" value="1"/>
</dbReference>
<dbReference type="InterPro" id="IPR006635">
    <property type="entry name" value="NEAT_dom"/>
</dbReference>
<feature type="chain" id="PRO_5042852925" description="Iron-regulated surface determinant protein C" evidence="16">
    <location>
        <begin position="29"/>
        <end position="232"/>
    </location>
</feature>
<feature type="domain" description="NEAT" evidence="17">
    <location>
        <begin position="27"/>
        <end position="150"/>
    </location>
</feature>
<dbReference type="Gene3D" id="2.60.40.1850">
    <property type="match status" value="1"/>
</dbReference>
<name>A0AAP8TSX0_9STAP</name>
<evidence type="ECO:0000256" key="13">
    <source>
        <dbReference type="ARBA" id="ARBA00047086"/>
    </source>
</evidence>
<dbReference type="GO" id="GO:0030492">
    <property type="term" value="F:hemoglobin binding"/>
    <property type="evidence" value="ECO:0007669"/>
    <property type="project" value="InterPro"/>
</dbReference>
<evidence type="ECO:0000256" key="5">
    <source>
        <dbReference type="ARBA" id="ARBA00022525"/>
    </source>
</evidence>
<comment type="caution">
    <text evidence="18">The sequence shown here is derived from an EMBL/GenBank/DDBJ whole genome shotgun (WGS) entry which is preliminary data.</text>
</comment>
<keyword evidence="15" id="KW-1133">Transmembrane helix</keyword>
<evidence type="ECO:0000256" key="8">
    <source>
        <dbReference type="ARBA" id="ARBA00022729"/>
    </source>
</evidence>
<dbReference type="Pfam" id="PF05031">
    <property type="entry name" value="NEAT"/>
    <property type="match status" value="1"/>
</dbReference>
<dbReference type="NCBIfam" id="TIGR03656">
    <property type="entry name" value="IsdC"/>
    <property type="match status" value="1"/>
</dbReference>
<dbReference type="AlphaFoldDB" id="A0AAP8TSX0"/>
<dbReference type="PROSITE" id="PS50978">
    <property type="entry name" value="NEAT"/>
    <property type="match status" value="1"/>
</dbReference>
<keyword evidence="15" id="KW-0472">Membrane</keyword>
<dbReference type="NCBIfam" id="TIGR03068">
    <property type="entry name" value="srtB_sig_NPQTN"/>
    <property type="match status" value="1"/>
</dbReference>
<keyword evidence="8 16" id="KW-0732">Signal</keyword>
<feature type="region of interest" description="Disordered" evidence="14">
    <location>
        <begin position="148"/>
        <end position="199"/>
    </location>
</feature>
<dbReference type="Proteomes" id="UP000242470">
    <property type="component" value="Unassembled WGS sequence"/>
</dbReference>
<dbReference type="PANTHER" id="PTHR37824:SF1">
    <property type="entry name" value="IRON-REGULATED SURFACE DETERMINANT PROTEIN C"/>
    <property type="match status" value="1"/>
</dbReference>
<dbReference type="InterPro" id="IPR050436">
    <property type="entry name" value="IsdA"/>
</dbReference>
<evidence type="ECO:0000256" key="2">
    <source>
        <dbReference type="ARBA" id="ARBA00005749"/>
    </source>
</evidence>
<keyword evidence="15" id="KW-0812">Transmembrane</keyword>
<dbReference type="GO" id="GO:0046872">
    <property type="term" value="F:metal ion binding"/>
    <property type="evidence" value="ECO:0007669"/>
    <property type="project" value="UniProtKB-KW"/>
</dbReference>
<evidence type="ECO:0000256" key="3">
    <source>
        <dbReference type="ARBA" id="ARBA00016498"/>
    </source>
</evidence>
<evidence type="ECO:0000256" key="11">
    <source>
        <dbReference type="ARBA" id="ARBA00031151"/>
    </source>
</evidence>
<evidence type="ECO:0000256" key="16">
    <source>
        <dbReference type="SAM" id="SignalP"/>
    </source>
</evidence>
<keyword evidence="4" id="KW-0134">Cell wall</keyword>
<evidence type="ECO:0000256" key="15">
    <source>
        <dbReference type="SAM" id="Phobius"/>
    </source>
</evidence>
<evidence type="ECO:0000256" key="4">
    <source>
        <dbReference type="ARBA" id="ARBA00022512"/>
    </source>
</evidence>
<dbReference type="CDD" id="cd06920">
    <property type="entry name" value="NEAT"/>
    <property type="match status" value="1"/>
</dbReference>
<gene>
    <name evidence="18" type="primary">isdC</name>
    <name evidence="18" type="ORF">CD158_07310</name>
</gene>
<proteinExistence type="inferred from homology"/>
<dbReference type="InterPro" id="IPR019909">
    <property type="entry name" value="Haem_uptake_protein_IsdC"/>
</dbReference>
<evidence type="ECO:0000256" key="10">
    <source>
        <dbReference type="ARBA" id="ARBA00023088"/>
    </source>
</evidence>
<evidence type="ECO:0000313" key="19">
    <source>
        <dbReference type="Proteomes" id="UP000242470"/>
    </source>
</evidence>
<keyword evidence="7" id="KW-0479">Metal-binding</keyword>
<evidence type="ECO:0000256" key="9">
    <source>
        <dbReference type="ARBA" id="ARBA00023004"/>
    </source>
</evidence>
<evidence type="ECO:0000256" key="7">
    <source>
        <dbReference type="ARBA" id="ARBA00022723"/>
    </source>
</evidence>
<comment type="subcellular location">
    <subcellularLocation>
        <location evidence="1">Secreted</location>
        <location evidence="1">Cell wall</location>
        <topology evidence="1">Peptidoglycan-anchor</topology>
    </subcellularLocation>
</comment>
<dbReference type="GO" id="GO:0009274">
    <property type="term" value="C:peptidoglycan-based cell wall"/>
    <property type="evidence" value="ECO:0007669"/>
    <property type="project" value="InterPro"/>
</dbReference>
<reference evidence="18 19" key="1">
    <citation type="submission" date="2017-08" db="EMBL/GenBank/DDBJ databases">
        <title>Draft genome sequences of 64 type strains of genus Staph aureus.</title>
        <authorList>
            <person name="Cole K."/>
            <person name="Golubchik T."/>
            <person name="Russell J."/>
            <person name="Foster D."/>
            <person name="Llewelyn M."/>
            <person name="Wilson D."/>
            <person name="Crook D."/>
            <person name="Paul J."/>
        </authorList>
    </citation>
    <scope>NUCLEOTIDE SEQUENCE [LARGE SCALE GENOMIC DNA]</scope>
    <source>
        <strain evidence="18 19">NCTC 12101</strain>
    </source>
</reference>
<evidence type="ECO:0000256" key="14">
    <source>
        <dbReference type="SAM" id="MobiDB-lite"/>
    </source>
</evidence>
<keyword evidence="6" id="KW-0349">Heme</keyword>
<dbReference type="PANTHER" id="PTHR37824">
    <property type="entry name" value="IRON-REGULATED SURFACE DETERMINANT PROTEIN C"/>
    <property type="match status" value="1"/>
</dbReference>
<dbReference type="InterPro" id="IPR037250">
    <property type="entry name" value="NEAT_dom_sf"/>
</dbReference>
<dbReference type="InterPro" id="IPR017505">
    <property type="entry name" value="Sortase_SrtB_sig_NPQTN"/>
</dbReference>
<evidence type="ECO:0000256" key="1">
    <source>
        <dbReference type="ARBA" id="ARBA00004168"/>
    </source>
</evidence>
<dbReference type="RefSeq" id="WP_059106323.1">
    <property type="nucleotide sequence ID" value="NZ_AP024589.1"/>
</dbReference>
<dbReference type="EMBL" id="PPQW01000047">
    <property type="protein sequence ID" value="PNZ66873.1"/>
    <property type="molecule type" value="Genomic_DNA"/>
</dbReference>
<accession>A0AAP8TSX0</accession>
<keyword evidence="10" id="KW-0572">Peptidoglycan-anchor</keyword>
<dbReference type="GO" id="GO:0015886">
    <property type="term" value="P:heme transport"/>
    <property type="evidence" value="ECO:0007669"/>
    <property type="project" value="InterPro"/>
</dbReference>
<feature type="transmembrane region" description="Helical" evidence="15">
    <location>
        <begin position="204"/>
        <end position="223"/>
    </location>
</feature>
<evidence type="ECO:0000313" key="18">
    <source>
        <dbReference type="EMBL" id="PNZ66873.1"/>
    </source>
</evidence>
<evidence type="ECO:0000256" key="6">
    <source>
        <dbReference type="ARBA" id="ARBA00022617"/>
    </source>
</evidence>
<protein>
    <recommendedName>
        <fullName evidence="3">Iron-regulated surface determinant protein C</fullName>
    </recommendedName>
    <alternativeName>
        <fullName evidence="11">Staphylococcal iron-regulated protein D</fullName>
    </alternativeName>
</protein>
<keyword evidence="9" id="KW-0408">Iron</keyword>
<feature type="signal peptide" evidence="16">
    <location>
        <begin position="1"/>
        <end position="28"/>
    </location>
</feature>